<name>A0A0D8HGH1_9ACTN</name>
<dbReference type="SUPFAM" id="SSF89550">
    <property type="entry name" value="PHP domain-like"/>
    <property type="match status" value="1"/>
</dbReference>
<dbReference type="EMBL" id="JXYS01000067">
    <property type="protein sequence ID" value="KJF17023.1"/>
    <property type="molecule type" value="Genomic_DNA"/>
</dbReference>
<dbReference type="PANTHER" id="PTHR42924:SF3">
    <property type="entry name" value="POLYMERASE_HISTIDINOL PHOSPHATASE N-TERMINAL DOMAIN-CONTAINING PROTEIN"/>
    <property type="match status" value="1"/>
</dbReference>
<dbReference type="GO" id="GO:0004534">
    <property type="term" value="F:5'-3' RNA exonuclease activity"/>
    <property type="evidence" value="ECO:0007669"/>
    <property type="project" value="TreeGrafter"/>
</dbReference>
<proteinExistence type="predicted"/>
<evidence type="ECO:0000313" key="3">
    <source>
        <dbReference type="Proteomes" id="UP000032360"/>
    </source>
</evidence>
<dbReference type="PANTHER" id="PTHR42924">
    <property type="entry name" value="EXONUCLEASE"/>
    <property type="match status" value="1"/>
</dbReference>
<keyword evidence="3" id="KW-1185">Reference proteome</keyword>
<comment type="caution">
    <text evidence="2">The sequence shown here is derived from an EMBL/GenBank/DDBJ whole genome shotgun (WGS) entry which is preliminary data.</text>
</comment>
<feature type="domain" description="Polymerase/histidinol phosphatase N-terminal" evidence="1">
    <location>
        <begin position="3"/>
        <end position="66"/>
    </location>
</feature>
<dbReference type="InterPro" id="IPR004013">
    <property type="entry name" value="PHP_dom"/>
</dbReference>
<dbReference type="RefSeq" id="WP_052605729.1">
    <property type="nucleotide sequence ID" value="NZ_JXYS01000067.1"/>
</dbReference>
<gene>
    <name evidence="2" type="primary">ycdX</name>
    <name evidence="2" type="ORF">AXFE_20940</name>
</gene>
<reference evidence="2 3" key="1">
    <citation type="submission" date="2015-01" db="EMBL/GenBank/DDBJ databases">
        <title>Draft genome of the acidophilic iron oxidizer Acidithrix ferrooxidans strain Py-F3.</title>
        <authorList>
            <person name="Poehlein A."/>
            <person name="Eisen S."/>
            <person name="Schloemann M."/>
            <person name="Johnson B.D."/>
            <person name="Daniel R."/>
            <person name="Muehling M."/>
        </authorList>
    </citation>
    <scope>NUCLEOTIDE SEQUENCE [LARGE SCALE GENOMIC DNA]</scope>
    <source>
        <strain evidence="2 3">Py-F3</strain>
    </source>
</reference>
<evidence type="ECO:0000313" key="2">
    <source>
        <dbReference type="EMBL" id="KJF17023.1"/>
    </source>
</evidence>
<dbReference type="CDD" id="cd07432">
    <property type="entry name" value="PHP_HisPPase"/>
    <property type="match status" value="1"/>
</dbReference>
<organism evidence="2 3">
    <name type="scientific">Acidithrix ferrooxidans</name>
    <dbReference type="NCBI Taxonomy" id="1280514"/>
    <lineage>
        <taxon>Bacteria</taxon>
        <taxon>Bacillati</taxon>
        <taxon>Actinomycetota</taxon>
        <taxon>Acidimicrobiia</taxon>
        <taxon>Acidimicrobiales</taxon>
        <taxon>Acidimicrobiaceae</taxon>
        <taxon>Acidithrix</taxon>
    </lineage>
</organism>
<dbReference type="Pfam" id="PF13263">
    <property type="entry name" value="PHP_C"/>
    <property type="match status" value="1"/>
</dbReference>
<dbReference type="Proteomes" id="UP000032360">
    <property type="component" value="Unassembled WGS sequence"/>
</dbReference>
<dbReference type="OrthoDB" id="9804333at2"/>
<dbReference type="InterPro" id="IPR016195">
    <property type="entry name" value="Pol/histidinol_Pase-like"/>
</dbReference>
<dbReference type="AlphaFoldDB" id="A0A0D8HGH1"/>
<dbReference type="InterPro" id="IPR052018">
    <property type="entry name" value="PHP_domain"/>
</dbReference>
<sequence length="214" mass="23595">MKIDLHTHTHRSGDSTTTYEEYIEAFQSSNLDKVAVTDHLTIEGALNLRERLGDTIIIGQEFRVKEGELIGLFIEKKIPPGLDARTASKMIRDQGGLVYVPHPGDQGRTSLTYETLFMLANEKMIDIIEIGNSRWSPNGFNQKAQSIATKTSVSTGAGSDSHVETAIGSSYCDLGDAPWNDSSQFLLALSGASLTIDWFDPPRKWKSRIVPSSH</sequence>
<dbReference type="Gene3D" id="3.20.20.140">
    <property type="entry name" value="Metal-dependent hydrolases"/>
    <property type="match status" value="1"/>
</dbReference>
<dbReference type="STRING" id="1280514.AXFE_20940"/>
<dbReference type="SMART" id="SM00481">
    <property type="entry name" value="POLIIIAc"/>
    <property type="match status" value="1"/>
</dbReference>
<dbReference type="InterPro" id="IPR003141">
    <property type="entry name" value="Pol/His_phosphatase_N"/>
</dbReference>
<evidence type="ECO:0000259" key="1">
    <source>
        <dbReference type="SMART" id="SM00481"/>
    </source>
</evidence>
<accession>A0A0D8HGH1</accession>
<dbReference type="Pfam" id="PF02811">
    <property type="entry name" value="PHP"/>
    <property type="match status" value="1"/>
</dbReference>
<protein>
    <submittedName>
        <fullName evidence="2">Phosphatase YcdX</fullName>
    </submittedName>
</protein>
<dbReference type="GO" id="GO:0035312">
    <property type="term" value="F:5'-3' DNA exonuclease activity"/>
    <property type="evidence" value="ECO:0007669"/>
    <property type="project" value="TreeGrafter"/>
</dbReference>